<gene>
    <name evidence="1" type="ORF">VTL71DRAFT_8704</name>
</gene>
<keyword evidence="2" id="KW-1185">Reference proteome</keyword>
<reference evidence="1 2" key="1">
    <citation type="journal article" date="2024" name="Commun. Biol.">
        <title>Comparative genomic analysis of thermophilic fungi reveals convergent evolutionary adaptations and gene losses.</title>
        <authorList>
            <person name="Steindorff A.S."/>
            <person name="Aguilar-Pontes M.V."/>
            <person name="Robinson A.J."/>
            <person name="Andreopoulos B."/>
            <person name="LaButti K."/>
            <person name="Kuo A."/>
            <person name="Mondo S."/>
            <person name="Riley R."/>
            <person name="Otillar R."/>
            <person name="Haridas S."/>
            <person name="Lipzen A."/>
            <person name="Grimwood J."/>
            <person name="Schmutz J."/>
            <person name="Clum A."/>
            <person name="Reid I.D."/>
            <person name="Moisan M.C."/>
            <person name="Butler G."/>
            <person name="Nguyen T.T.M."/>
            <person name="Dewar K."/>
            <person name="Conant G."/>
            <person name="Drula E."/>
            <person name="Henrissat B."/>
            <person name="Hansel C."/>
            <person name="Singer S."/>
            <person name="Hutchinson M.I."/>
            <person name="de Vries R.P."/>
            <person name="Natvig D.O."/>
            <person name="Powell A.J."/>
            <person name="Tsang A."/>
            <person name="Grigoriev I.V."/>
        </authorList>
    </citation>
    <scope>NUCLEOTIDE SEQUENCE [LARGE SCALE GENOMIC DNA]</scope>
    <source>
        <strain evidence="1 2">CBS 494.80</strain>
    </source>
</reference>
<evidence type="ECO:0000313" key="1">
    <source>
        <dbReference type="EMBL" id="KAL2074924.1"/>
    </source>
</evidence>
<evidence type="ECO:0000313" key="2">
    <source>
        <dbReference type="Proteomes" id="UP001595075"/>
    </source>
</evidence>
<comment type="caution">
    <text evidence="1">The sequence shown here is derived from an EMBL/GenBank/DDBJ whole genome shotgun (WGS) entry which is preliminary data.</text>
</comment>
<organism evidence="1 2">
    <name type="scientific">Oculimacula yallundae</name>
    <dbReference type="NCBI Taxonomy" id="86028"/>
    <lineage>
        <taxon>Eukaryota</taxon>
        <taxon>Fungi</taxon>
        <taxon>Dikarya</taxon>
        <taxon>Ascomycota</taxon>
        <taxon>Pezizomycotina</taxon>
        <taxon>Leotiomycetes</taxon>
        <taxon>Helotiales</taxon>
        <taxon>Ploettnerulaceae</taxon>
        <taxon>Oculimacula</taxon>
    </lineage>
</organism>
<dbReference type="Proteomes" id="UP001595075">
    <property type="component" value="Unassembled WGS sequence"/>
</dbReference>
<sequence>MPRRGSRASQGTGAQGVEGVLGSSFLSGVRREQCSAVQCSQPESSWGGAEQDGKKHALTTGPTLLQYSTNLPPSTCSIESRLASYAQHQPPPHDNVRRRPSNIFYYFATDLKIFRVVIIHLPRSYYSSLCAVRLLSSTSPGIYSAARTYQVD</sequence>
<proteinExistence type="predicted"/>
<dbReference type="EMBL" id="JAZHXI010000002">
    <property type="protein sequence ID" value="KAL2074924.1"/>
    <property type="molecule type" value="Genomic_DNA"/>
</dbReference>
<name>A0ABR4CYD7_9HELO</name>
<accession>A0ABR4CYD7</accession>
<protein>
    <submittedName>
        <fullName evidence="1">Uncharacterized protein</fullName>
    </submittedName>
</protein>